<dbReference type="EMBL" id="JAAXLA010000003">
    <property type="protein sequence ID" value="NMH96264.1"/>
    <property type="molecule type" value="Genomic_DNA"/>
</dbReference>
<accession>A0ABX1S3V5</accession>
<gene>
    <name evidence="2" type="ORF">HF526_02835</name>
</gene>
<name>A0ABX1S3V5_9PSEU</name>
<proteinExistence type="predicted"/>
<evidence type="ECO:0000313" key="2">
    <source>
        <dbReference type="EMBL" id="NMH96264.1"/>
    </source>
</evidence>
<keyword evidence="3" id="KW-1185">Reference proteome</keyword>
<organism evidence="2 3">
    <name type="scientific">Pseudonocardia acidicola</name>
    <dbReference type="NCBI Taxonomy" id="2724939"/>
    <lineage>
        <taxon>Bacteria</taxon>
        <taxon>Bacillati</taxon>
        <taxon>Actinomycetota</taxon>
        <taxon>Actinomycetes</taxon>
        <taxon>Pseudonocardiales</taxon>
        <taxon>Pseudonocardiaceae</taxon>
        <taxon>Pseudonocardia</taxon>
    </lineage>
</organism>
<evidence type="ECO:0000256" key="1">
    <source>
        <dbReference type="SAM" id="MobiDB-lite"/>
    </source>
</evidence>
<feature type="region of interest" description="Disordered" evidence="1">
    <location>
        <begin position="1"/>
        <end position="54"/>
    </location>
</feature>
<comment type="caution">
    <text evidence="2">The sequence shown here is derived from an EMBL/GenBank/DDBJ whole genome shotgun (WGS) entry which is preliminary data.</text>
</comment>
<protein>
    <submittedName>
        <fullName evidence="2">Uncharacterized protein</fullName>
    </submittedName>
</protein>
<dbReference type="Proteomes" id="UP000820669">
    <property type="component" value="Unassembled WGS sequence"/>
</dbReference>
<reference evidence="2 3" key="1">
    <citation type="submission" date="2020-04" db="EMBL/GenBank/DDBJ databases">
        <authorList>
            <person name="Klaysubun C."/>
            <person name="Duangmal K."/>
            <person name="Lipun K."/>
        </authorList>
    </citation>
    <scope>NUCLEOTIDE SEQUENCE [LARGE SCALE GENOMIC DNA]</scope>
    <source>
        <strain evidence="2 3">K10HN5</strain>
    </source>
</reference>
<sequence>MVLASTGRDAPGRTPGADHGVTVDAAEPASWGGYPGCTTAGPPAGADQHEEAQQ</sequence>
<dbReference type="RefSeq" id="WP_169379627.1">
    <property type="nucleotide sequence ID" value="NZ_JAAXLA010000003.1"/>
</dbReference>
<evidence type="ECO:0000313" key="3">
    <source>
        <dbReference type="Proteomes" id="UP000820669"/>
    </source>
</evidence>